<organism evidence="7 8">
    <name type="scientific">Paracoccus onubensis</name>
    <dbReference type="NCBI Taxonomy" id="1675788"/>
    <lineage>
        <taxon>Bacteria</taxon>
        <taxon>Pseudomonadati</taxon>
        <taxon>Pseudomonadota</taxon>
        <taxon>Alphaproteobacteria</taxon>
        <taxon>Rhodobacterales</taxon>
        <taxon>Paracoccaceae</taxon>
        <taxon>Paracoccus</taxon>
    </lineage>
</organism>
<comment type="caution">
    <text evidence="7">The sequence shown here is derived from an EMBL/GenBank/DDBJ whole genome shotgun (WGS) entry which is preliminary data.</text>
</comment>
<accession>A0A418SNY8</accession>
<dbReference type="Pfam" id="PF00107">
    <property type="entry name" value="ADH_zinc_N"/>
    <property type="match status" value="1"/>
</dbReference>
<dbReference type="InterPro" id="IPR002328">
    <property type="entry name" value="ADH_Zn_CS"/>
</dbReference>
<evidence type="ECO:0000313" key="8">
    <source>
        <dbReference type="Proteomes" id="UP000284202"/>
    </source>
</evidence>
<dbReference type="InterPro" id="IPR013154">
    <property type="entry name" value="ADH-like_N"/>
</dbReference>
<comment type="cofactor">
    <cofactor evidence="4">
        <name>Zn(2+)</name>
        <dbReference type="ChEBI" id="CHEBI:29105"/>
    </cofactor>
</comment>
<dbReference type="AlphaFoldDB" id="A0A418SNY8"/>
<dbReference type="GO" id="GO:0008270">
    <property type="term" value="F:zinc ion binding"/>
    <property type="evidence" value="ECO:0007669"/>
    <property type="project" value="InterPro"/>
</dbReference>
<evidence type="ECO:0000256" key="1">
    <source>
        <dbReference type="ARBA" id="ARBA00022723"/>
    </source>
</evidence>
<feature type="domain" description="Alcohol dehydrogenase-like C-terminal" evidence="5">
    <location>
        <begin position="172"/>
        <end position="286"/>
    </location>
</feature>
<dbReference type="GO" id="GO:0016491">
    <property type="term" value="F:oxidoreductase activity"/>
    <property type="evidence" value="ECO:0007669"/>
    <property type="project" value="UniProtKB-KW"/>
</dbReference>
<feature type="domain" description="Alcohol dehydrogenase-like N-terminal" evidence="6">
    <location>
        <begin position="25"/>
        <end position="134"/>
    </location>
</feature>
<keyword evidence="2 4" id="KW-0862">Zinc</keyword>
<dbReference type="Proteomes" id="UP000284202">
    <property type="component" value="Unassembled WGS sequence"/>
</dbReference>
<dbReference type="Gene3D" id="3.40.50.720">
    <property type="entry name" value="NAD(P)-binding Rossmann-like Domain"/>
    <property type="match status" value="1"/>
</dbReference>
<dbReference type="InterPro" id="IPR011032">
    <property type="entry name" value="GroES-like_sf"/>
</dbReference>
<protein>
    <submittedName>
        <fullName evidence="7">Dehydrogenase</fullName>
    </submittedName>
</protein>
<dbReference type="PANTHER" id="PTHR43401:SF2">
    <property type="entry name" value="L-THREONINE 3-DEHYDROGENASE"/>
    <property type="match status" value="1"/>
</dbReference>
<sequence>MRAVRLHATQDLRFEHIDPPRAPERDEATLSVTAAGICGSDLHNYLTGAWITRAPSVAGHEFTGIVTRTGEAVDHVAAGDRVIVDSRHICGTCPACLDGTGQVCESLGFLGEMIDGGFAEAVTLPARNLLKAPDAVPDRHLALAEPLAVALHALNLLDAPAGAEIVVTGAGPIGGFVTLLARRSGHPVAILDRNGQRADLVAQATGARVVTPDRLANMRFRHVVETTGSQHVIRAMLGNIAGASRVALVGIGMPAGIIDPVHLVEREIAVMGCHAFGNELEEIRDLLPELSPRLDPFIAAQIPLEDVPNAYTRLAAGNADGIKTIIICGNNHAD</sequence>
<dbReference type="OrthoDB" id="9809185at2"/>
<dbReference type="InterPro" id="IPR013149">
    <property type="entry name" value="ADH-like_C"/>
</dbReference>
<dbReference type="SUPFAM" id="SSF50129">
    <property type="entry name" value="GroES-like"/>
    <property type="match status" value="1"/>
</dbReference>
<evidence type="ECO:0000256" key="4">
    <source>
        <dbReference type="RuleBase" id="RU361277"/>
    </source>
</evidence>
<dbReference type="SUPFAM" id="SSF51735">
    <property type="entry name" value="NAD(P)-binding Rossmann-fold domains"/>
    <property type="match status" value="1"/>
</dbReference>
<evidence type="ECO:0000256" key="2">
    <source>
        <dbReference type="ARBA" id="ARBA00022833"/>
    </source>
</evidence>
<dbReference type="PROSITE" id="PS00059">
    <property type="entry name" value="ADH_ZINC"/>
    <property type="match status" value="1"/>
</dbReference>
<dbReference type="PANTHER" id="PTHR43401">
    <property type="entry name" value="L-THREONINE 3-DEHYDROGENASE"/>
    <property type="match status" value="1"/>
</dbReference>
<dbReference type="InterPro" id="IPR036291">
    <property type="entry name" value="NAD(P)-bd_dom_sf"/>
</dbReference>
<gene>
    <name evidence="7" type="ORF">D3P04_18490</name>
</gene>
<evidence type="ECO:0000313" key="7">
    <source>
        <dbReference type="EMBL" id="RJE82671.1"/>
    </source>
</evidence>
<dbReference type="RefSeq" id="WP_119751355.1">
    <property type="nucleotide sequence ID" value="NZ_QZCG01000014.1"/>
</dbReference>
<dbReference type="Pfam" id="PF08240">
    <property type="entry name" value="ADH_N"/>
    <property type="match status" value="1"/>
</dbReference>
<dbReference type="InterPro" id="IPR050129">
    <property type="entry name" value="Zn_alcohol_dh"/>
</dbReference>
<dbReference type="Gene3D" id="3.90.180.10">
    <property type="entry name" value="Medium-chain alcohol dehydrogenases, catalytic domain"/>
    <property type="match status" value="1"/>
</dbReference>
<keyword evidence="3" id="KW-0560">Oxidoreductase</keyword>
<proteinExistence type="inferred from homology"/>
<comment type="similarity">
    <text evidence="4">Belongs to the zinc-containing alcohol dehydrogenase family.</text>
</comment>
<evidence type="ECO:0000259" key="6">
    <source>
        <dbReference type="Pfam" id="PF08240"/>
    </source>
</evidence>
<name>A0A418SNY8_9RHOB</name>
<reference evidence="8" key="1">
    <citation type="submission" date="2018-09" db="EMBL/GenBank/DDBJ databases">
        <title>Acidovorax cavernicola nov. sp. isolated from Gruta de las Maravillas (Aracena, Spain).</title>
        <authorList>
            <person name="Jurado V."/>
            <person name="Gutierrez-Patricio S."/>
            <person name="Gonzalez-Pimentel J.L."/>
            <person name="Miller A.Z."/>
            <person name="Laiz L."/>
            <person name="Saiz-Jimenez C."/>
        </authorList>
    </citation>
    <scope>NUCLEOTIDE SEQUENCE [LARGE SCALE GENOMIC DNA]</scope>
    <source>
        <strain evidence="8">1011MAR3C25</strain>
    </source>
</reference>
<evidence type="ECO:0000259" key="5">
    <source>
        <dbReference type="Pfam" id="PF00107"/>
    </source>
</evidence>
<evidence type="ECO:0000256" key="3">
    <source>
        <dbReference type="ARBA" id="ARBA00023002"/>
    </source>
</evidence>
<keyword evidence="8" id="KW-1185">Reference proteome</keyword>
<dbReference type="EMBL" id="QZCG01000014">
    <property type="protein sequence ID" value="RJE82671.1"/>
    <property type="molecule type" value="Genomic_DNA"/>
</dbReference>
<keyword evidence="1 4" id="KW-0479">Metal-binding</keyword>